<dbReference type="SUPFAM" id="SSF143011">
    <property type="entry name" value="RelE-like"/>
    <property type="match status" value="1"/>
</dbReference>
<dbReference type="STRING" id="371042.NG99_03235"/>
<dbReference type="RefSeq" id="WP_034888358.1">
    <property type="nucleotide sequence ID" value="NZ_JRUQ01000014.1"/>
</dbReference>
<keyword evidence="2" id="KW-1185">Reference proteome</keyword>
<evidence type="ECO:0000313" key="2">
    <source>
        <dbReference type="Proteomes" id="UP000030351"/>
    </source>
</evidence>
<accession>A0A0A4ACG7</accession>
<organism evidence="1 2">
    <name type="scientific">Erwinia typographi</name>
    <dbReference type="NCBI Taxonomy" id="371042"/>
    <lineage>
        <taxon>Bacteria</taxon>
        <taxon>Pseudomonadati</taxon>
        <taxon>Pseudomonadota</taxon>
        <taxon>Gammaproteobacteria</taxon>
        <taxon>Enterobacterales</taxon>
        <taxon>Erwiniaceae</taxon>
        <taxon>Erwinia</taxon>
    </lineage>
</organism>
<dbReference type="InterPro" id="IPR009241">
    <property type="entry name" value="HigB-like"/>
</dbReference>
<dbReference type="EMBL" id="JRUQ01000014">
    <property type="protein sequence ID" value="KGT95528.1"/>
    <property type="molecule type" value="Genomic_DNA"/>
</dbReference>
<dbReference type="InterPro" id="IPR035093">
    <property type="entry name" value="RelE/ParE_toxin_dom_sf"/>
</dbReference>
<dbReference type="AlphaFoldDB" id="A0A0A4ACG7"/>
<proteinExistence type="predicted"/>
<dbReference type="OrthoDB" id="3233388at2"/>
<dbReference type="Pfam" id="PF05973">
    <property type="entry name" value="Gp49"/>
    <property type="match status" value="1"/>
</dbReference>
<protein>
    <submittedName>
        <fullName evidence="1">RelE toxin protein</fullName>
    </submittedName>
</protein>
<reference evidence="1 2" key="1">
    <citation type="submission" date="2014-10" db="EMBL/GenBank/DDBJ databases">
        <title>Genome sequence of Erwinia typographi M043b.</title>
        <authorList>
            <person name="Chan K.-G."/>
            <person name="Tan W.-S."/>
        </authorList>
    </citation>
    <scope>NUCLEOTIDE SEQUENCE [LARGE SCALE GENOMIC DNA]</scope>
    <source>
        <strain evidence="1 2">M043b</strain>
    </source>
</reference>
<comment type="caution">
    <text evidence="1">The sequence shown here is derived from an EMBL/GenBank/DDBJ whole genome shotgun (WGS) entry which is preliminary data.</text>
</comment>
<dbReference type="Proteomes" id="UP000030351">
    <property type="component" value="Unassembled WGS sequence"/>
</dbReference>
<name>A0A0A4ACG7_9GAMM</name>
<evidence type="ECO:0000313" key="1">
    <source>
        <dbReference type="EMBL" id="KGT95528.1"/>
    </source>
</evidence>
<gene>
    <name evidence="1" type="ORF">NG99_03235</name>
</gene>
<dbReference type="eggNOG" id="COG4679">
    <property type="taxonomic scope" value="Bacteria"/>
</dbReference>
<sequence length="106" mass="12481">MFEVIFHDDAETEFRELPVIIRAKMARLLKKLEVDPRSLREPHCKPLSGGLYEIRTIGGDIARGLWVYQEGGKIYLLRVFIKKTPKTPPTEIRLAWKRLEDFKDER</sequence>